<keyword evidence="2 5" id="KW-0812">Transmembrane</keyword>
<evidence type="ECO:0000313" key="7">
    <source>
        <dbReference type="EMBL" id="SHL82536.1"/>
    </source>
</evidence>
<dbReference type="Gene3D" id="1.20.1720.10">
    <property type="entry name" value="Multidrug resistance protein D"/>
    <property type="match status" value="1"/>
</dbReference>
<feature type="domain" description="Major facilitator superfamily (MFS) profile" evidence="6">
    <location>
        <begin position="45"/>
        <end position="482"/>
    </location>
</feature>
<dbReference type="AlphaFoldDB" id="A0A1M7DSV5"/>
<dbReference type="InterPro" id="IPR036259">
    <property type="entry name" value="MFS_trans_sf"/>
</dbReference>
<feature type="transmembrane region" description="Helical" evidence="5">
    <location>
        <begin position="254"/>
        <end position="273"/>
    </location>
</feature>
<reference evidence="7 8" key="1">
    <citation type="submission" date="2016-11" db="EMBL/GenBank/DDBJ databases">
        <authorList>
            <person name="Jaros S."/>
            <person name="Januszkiewicz K."/>
            <person name="Wedrychowicz H."/>
        </authorList>
    </citation>
    <scope>NUCLEOTIDE SEQUENCE [LARGE SCALE GENOMIC DNA]</scope>
    <source>
        <strain evidence="7 8">DSM 29589</strain>
    </source>
</reference>
<keyword evidence="4 5" id="KW-0472">Membrane</keyword>
<evidence type="ECO:0000256" key="3">
    <source>
        <dbReference type="ARBA" id="ARBA00022989"/>
    </source>
</evidence>
<gene>
    <name evidence="7" type="ORF">SAMN05444398_10634</name>
</gene>
<feature type="transmembrane region" description="Helical" evidence="5">
    <location>
        <begin position="199"/>
        <end position="218"/>
    </location>
</feature>
<dbReference type="Gene3D" id="1.20.1250.20">
    <property type="entry name" value="MFS general substrate transporter like domains"/>
    <property type="match status" value="1"/>
</dbReference>
<dbReference type="STRING" id="337701.SAMN05444398_10634"/>
<feature type="transmembrane region" description="Helical" evidence="5">
    <location>
        <begin position="294"/>
        <end position="315"/>
    </location>
</feature>
<dbReference type="PANTHER" id="PTHR42718:SF49">
    <property type="entry name" value="EXPORT PROTEIN"/>
    <property type="match status" value="1"/>
</dbReference>
<dbReference type="InterPro" id="IPR011701">
    <property type="entry name" value="MFS"/>
</dbReference>
<comment type="subcellular location">
    <subcellularLocation>
        <location evidence="1">Membrane</location>
        <topology evidence="1">Multi-pass membrane protein</topology>
    </subcellularLocation>
</comment>
<dbReference type="GO" id="GO:0016020">
    <property type="term" value="C:membrane"/>
    <property type="evidence" value="ECO:0007669"/>
    <property type="project" value="UniProtKB-SubCell"/>
</dbReference>
<dbReference type="SUPFAM" id="SSF103473">
    <property type="entry name" value="MFS general substrate transporter"/>
    <property type="match status" value="1"/>
</dbReference>
<feature type="transmembrane region" description="Helical" evidence="5">
    <location>
        <begin position="170"/>
        <end position="193"/>
    </location>
</feature>
<proteinExistence type="predicted"/>
<evidence type="ECO:0000313" key="8">
    <source>
        <dbReference type="Proteomes" id="UP000183974"/>
    </source>
</evidence>
<dbReference type="PANTHER" id="PTHR42718">
    <property type="entry name" value="MAJOR FACILITATOR SUPERFAMILY MULTIDRUG TRANSPORTER MFSC"/>
    <property type="match status" value="1"/>
</dbReference>
<evidence type="ECO:0000256" key="5">
    <source>
        <dbReference type="SAM" id="Phobius"/>
    </source>
</evidence>
<keyword evidence="8" id="KW-1185">Reference proteome</keyword>
<feature type="transmembrane region" description="Helical" evidence="5">
    <location>
        <begin position="82"/>
        <end position="102"/>
    </location>
</feature>
<protein>
    <submittedName>
        <fullName evidence="7">Major Facilitator Superfamily protein</fullName>
    </submittedName>
</protein>
<feature type="transmembrane region" description="Helical" evidence="5">
    <location>
        <begin position="136"/>
        <end position="158"/>
    </location>
</feature>
<feature type="transmembrane region" description="Helical" evidence="5">
    <location>
        <begin position="384"/>
        <end position="410"/>
    </location>
</feature>
<evidence type="ECO:0000256" key="2">
    <source>
        <dbReference type="ARBA" id="ARBA00022692"/>
    </source>
</evidence>
<organism evidence="7 8">
    <name type="scientific">Roseovarius pacificus</name>
    <dbReference type="NCBI Taxonomy" id="337701"/>
    <lineage>
        <taxon>Bacteria</taxon>
        <taxon>Pseudomonadati</taxon>
        <taxon>Pseudomonadota</taxon>
        <taxon>Alphaproteobacteria</taxon>
        <taxon>Rhodobacterales</taxon>
        <taxon>Roseobacteraceae</taxon>
        <taxon>Roseovarius</taxon>
    </lineage>
</organism>
<feature type="transmembrane region" description="Helical" evidence="5">
    <location>
        <begin position="359"/>
        <end position="378"/>
    </location>
</feature>
<name>A0A1M7DSV5_9RHOB</name>
<sequence>MSACKTRCIPVPVRSVYLFLYRRVYRQSWTGQMQISTQDETSNGPLTVVALSTLLSLVVFTAPLTTLEAMTADFGMSPGVQAWVMSGTPLGAAAGLLTAGALGDTLGRKRTFVGGLWVTALFSVIAALAPTGPLLIAARIAQGLGTAGIMACGLGLLGQVYGGDGFRKAAGIWAAAIGAGVAAGPILASLLLGFGGWQAIHWLCAVGSAVLALVALSLPESRRIGERMDIGGSLLLMVGLSCLLSALIEVRFGLSATVVALASGGAVLLILFFHVERRVANPILRVDLFRRSDFSGATIAAFASGAGVLALMSMVPTVMVRGQGHTPLLAAVVLVAWSGMTMVSALGARFLPGTLSVRMAIIVSILGCMAGQLLLLVAQPGSHWTIFLPALLVAGVSNGILNASLGQAAIQTVPAERSAMGSAVNNTARYLGSAIGIALVSILISGIGGQSFFAGWREAVLATSGFSLLGALAMLGLAERETRPGT</sequence>
<dbReference type="PROSITE" id="PS50850">
    <property type="entry name" value="MFS"/>
    <property type="match status" value="1"/>
</dbReference>
<evidence type="ECO:0000256" key="4">
    <source>
        <dbReference type="ARBA" id="ARBA00023136"/>
    </source>
</evidence>
<evidence type="ECO:0000259" key="6">
    <source>
        <dbReference type="PROSITE" id="PS50850"/>
    </source>
</evidence>
<dbReference type="Pfam" id="PF07690">
    <property type="entry name" value="MFS_1"/>
    <property type="match status" value="1"/>
</dbReference>
<dbReference type="InterPro" id="IPR020846">
    <property type="entry name" value="MFS_dom"/>
</dbReference>
<keyword evidence="3 5" id="KW-1133">Transmembrane helix</keyword>
<dbReference type="GO" id="GO:0022857">
    <property type="term" value="F:transmembrane transporter activity"/>
    <property type="evidence" value="ECO:0007669"/>
    <property type="project" value="InterPro"/>
</dbReference>
<feature type="transmembrane region" description="Helical" evidence="5">
    <location>
        <begin position="430"/>
        <end position="453"/>
    </location>
</feature>
<dbReference type="Proteomes" id="UP000183974">
    <property type="component" value="Unassembled WGS sequence"/>
</dbReference>
<dbReference type="EMBL" id="FRBR01000006">
    <property type="protein sequence ID" value="SHL82536.1"/>
    <property type="molecule type" value="Genomic_DNA"/>
</dbReference>
<feature type="transmembrane region" description="Helical" evidence="5">
    <location>
        <begin position="230"/>
        <end position="248"/>
    </location>
</feature>
<feature type="transmembrane region" description="Helical" evidence="5">
    <location>
        <begin position="111"/>
        <end position="130"/>
    </location>
</feature>
<accession>A0A1M7DSV5</accession>
<feature type="transmembrane region" description="Helical" evidence="5">
    <location>
        <begin position="43"/>
        <end position="62"/>
    </location>
</feature>
<evidence type="ECO:0000256" key="1">
    <source>
        <dbReference type="ARBA" id="ARBA00004141"/>
    </source>
</evidence>
<feature type="transmembrane region" description="Helical" evidence="5">
    <location>
        <begin position="459"/>
        <end position="478"/>
    </location>
</feature>
<feature type="transmembrane region" description="Helical" evidence="5">
    <location>
        <begin position="327"/>
        <end position="347"/>
    </location>
</feature>